<feature type="domain" description="RCK N-terminal" evidence="3">
    <location>
        <begin position="193"/>
        <end position="312"/>
    </location>
</feature>
<dbReference type="InterPro" id="IPR036291">
    <property type="entry name" value="NAD(P)-bd_dom_sf"/>
</dbReference>
<feature type="transmembrane region" description="Helical" evidence="2">
    <location>
        <begin position="153"/>
        <end position="175"/>
    </location>
</feature>
<dbReference type="Proteomes" id="UP000001930">
    <property type="component" value="Chromosome II"/>
</dbReference>
<dbReference type="Pfam" id="PF07885">
    <property type="entry name" value="Ion_trans_2"/>
    <property type="match status" value="1"/>
</dbReference>
<protein>
    <submittedName>
        <fullName evidence="4">TrkA domain protein</fullName>
    </submittedName>
</protein>
<organism evidence="4 5">
    <name type="scientific">Burkholderia thailandensis (strain ATCC 700388 / DSM 13276 / CCUG 48851 / CIP 106301 / E264)</name>
    <dbReference type="NCBI Taxonomy" id="271848"/>
    <lineage>
        <taxon>Bacteria</taxon>
        <taxon>Pseudomonadati</taxon>
        <taxon>Pseudomonadota</taxon>
        <taxon>Betaproteobacteria</taxon>
        <taxon>Burkholderiales</taxon>
        <taxon>Burkholderiaceae</taxon>
        <taxon>Burkholderia</taxon>
        <taxon>pseudomallei group</taxon>
    </lineage>
</organism>
<evidence type="ECO:0000313" key="4">
    <source>
        <dbReference type="EMBL" id="ABC35096.1"/>
    </source>
</evidence>
<comment type="subcellular location">
    <subcellularLocation>
        <location evidence="1">Cell membrane</location>
        <topology evidence="1">Multi-pass membrane protein</topology>
    </subcellularLocation>
</comment>
<dbReference type="Gene3D" id="3.40.50.720">
    <property type="entry name" value="NAD(P)-binding Rossmann-like Domain"/>
    <property type="match status" value="1"/>
</dbReference>
<evidence type="ECO:0000256" key="2">
    <source>
        <dbReference type="SAM" id="Phobius"/>
    </source>
</evidence>
<dbReference type="GO" id="GO:0005886">
    <property type="term" value="C:plasma membrane"/>
    <property type="evidence" value="ECO:0007669"/>
    <property type="project" value="UniProtKB-SubCell"/>
</dbReference>
<sequence>MSSIAADRRRAAPARGALDAAAACAARGAVSRRKIATLGFWRKSLALPSEYRKSLRFRLRRTRTQWKAPRSRTLFTRPAASPLRTLTLRLALVVGLCALAFLVLYLDRDGLRDSTKSAPMSIADLVYFTMVTVATVGYGDIVPVTARARLIDAFFIVPIRIGIWFIFLGTAYQFVIQRVIEEYRMKRLQKNLRDHIVICGYGLSGSIAVRELLESGVDPATLIVIDSQEQALEAAAALGVTGLCGDPAHEDLLQQAQVRSAKAVIISVTDDPTAILLTLSVRSIAPDTKIVVRIQENLYQRQLRQAGADVIVSSTKIGALLLADAVESRYIVPFVNDMLSTRGRATLVERPAAAHEIGCMSNAVAGALVVGLDRGGKILSFYEDPPCRIEAGDTLVVIQSTRAMERAGIELAD</sequence>
<reference evidence="4 5" key="1">
    <citation type="journal article" date="2005" name="BMC Genomics">
        <title>Bacterial genome adaptation to niches: divergence of the potential virulence genes in three Burkholderia species of different survival strategies.</title>
        <authorList>
            <person name="Kim H.S."/>
            <person name="Schell M.A."/>
            <person name="Yu Y."/>
            <person name="Ulrich R.L."/>
            <person name="Sarria S.H."/>
            <person name="Nierman W.C."/>
            <person name="DeShazer D."/>
        </authorList>
    </citation>
    <scope>NUCLEOTIDE SEQUENCE [LARGE SCALE GENOMIC DNA]</scope>
    <source>
        <strain evidence="5">ATCC 700388 / DSM 13276 / CCUG 48851 / CIP 106301 / E264</strain>
    </source>
</reference>
<dbReference type="HOGENOM" id="CLU_055253_0_0_4"/>
<dbReference type="InterPro" id="IPR050721">
    <property type="entry name" value="Trk_Ktr_HKT_K-transport"/>
</dbReference>
<dbReference type="GO" id="GO:0006813">
    <property type="term" value="P:potassium ion transport"/>
    <property type="evidence" value="ECO:0007669"/>
    <property type="project" value="InterPro"/>
</dbReference>
<dbReference type="SUPFAM" id="SSF81324">
    <property type="entry name" value="Voltage-gated potassium channels"/>
    <property type="match status" value="1"/>
</dbReference>
<gene>
    <name evidence="4" type="ordered locus">BTH_II1460</name>
</gene>
<keyword evidence="2" id="KW-0812">Transmembrane</keyword>
<evidence type="ECO:0000256" key="1">
    <source>
        <dbReference type="ARBA" id="ARBA00004651"/>
    </source>
</evidence>
<feature type="transmembrane region" description="Helical" evidence="2">
    <location>
        <begin position="126"/>
        <end position="146"/>
    </location>
</feature>
<keyword evidence="5" id="KW-1185">Reference proteome</keyword>
<proteinExistence type="predicted"/>
<dbReference type="Gene3D" id="1.10.287.70">
    <property type="match status" value="1"/>
</dbReference>
<dbReference type="EMBL" id="CP000085">
    <property type="protein sequence ID" value="ABC35096.1"/>
    <property type="molecule type" value="Genomic_DNA"/>
</dbReference>
<dbReference type="InterPro" id="IPR013099">
    <property type="entry name" value="K_chnl_dom"/>
</dbReference>
<accession>Q2T593</accession>
<keyword evidence="2" id="KW-0472">Membrane</keyword>
<name>Q2T593_BURTA</name>
<dbReference type="InterPro" id="IPR003148">
    <property type="entry name" value="RCK_N"/>
</dbReference>
<evidence type="ECO:0000313" key="5">
    <source>
        <dbReference type="Proteomes" id="UP000001930"/>
    </source>
</evidence>
<feature type="transmembrane region" description="Helical" evidence="2">
    <location>
        <begin position="86"/>
        <end position="106"/>
    </location>
</feature>
<evidence type="ECO:0000259" key="3">
    <source>
        <dbReference type="PROSITE" id="PS51201"/>
    </source>
</evidence>
<dbReference type="AlphaFoldDB" id="Q2T593"/>
<keyword evidence="2" id="KW-1133">Transmembrane helix</keyword>
<dbReference type="PROSITE" id="PS51201">
    <property type="entry name" value="RCK_N"/>
    <property type="match status" value="1"/>
</dbReference>
<dbReference type="PANTHER" id="PTHR43833">
    <property type="entry name" value="POTASSIUM CHANNEL PROTEIN 2-RELATED-RELATED"/>
    <property type="match status" value="1"/>
</dbReference>
<dbReference type="PANTHER" id="PTHR43833:SF9">
    <property type="entry name" value="POTASSIUM CHANNEL PROTEIN YUGO-RELATED"/>
    <property type="match status" value="1"/>
</dbReference>
<dbReference type="KEGG" id="bte:BTH_II1460"/>
<dbReference type="Pfam" id="PF02254">
    <property type="entry name" value="TrkA_N"/>
    <property type="match status" value="1"/>
</dbReference>
<dbReference type="SUPFAM" id="SSF51735">
    <property type="entry name" value="NAD(P)-binding Rossmann-fold domains"/>
    <property type="match status" value="1"/>
</dbReference>